<reference evidence="1" key="1">
    <citation type="submission" date="2015-11" db="EMBL/GenBank/DDBJ databases">
        <title>De novo transcriptome assembly of four potential Pierce s Disease insect vectors from Arizona vineyards.</title>
        <authorList>
            <person name="Tassone E.E."/>
        </authorList>
    </citation>
    <scope>NUCLEOTIDE SEQUENCE</scope>
</reference>
<protein>
    <recommendedName>
        <fullName evidence="2">Endonuclease/exonuclease/phosphatase domain-containing protein</fullName>
    </recommendedName>
</protein>
<sequence>MKDEEISWLNIDNYTTRAYFSKKNKSKGGVIILSEGGFELKQVTVPSQLKNRLLEEMQFEFCACSYITTNVKLIVIAVYRSPNSDVNIFLERLSLLIDFFSKRYSKIVVAGDINIDILANDNKFKLFKEFLKSHDMRYLVKFPTRITEHSSTAID</sequence>
<dbReference type="EMBL" id="GECZ01008682">
    <property type="protein sequence ID" value="JAS61087.1"/>
    <property type="molecule type" value="Transcribed_RNA"/>
</dbReference>
<dbReference type="AlphaFoldDB" id="A0A1B6GF75"/>
<feature type="non-terminal residue" evidence="1">
    <location>
        <position position="155"/>
    </location>
</feature>
<dbReference type="PANTHER" id="PTHR33776">
    <property type="entry name" value="ENDO/EXONUCLEASE/PHOSPHATASE DOMAIN-CONTAINING PROTEIN"/>
    <property type="match status" value="1"/>
</dbReference>
<accession>A0A1B6GF75</accession>
<evidence type="ECO:0000313" key="1">
    <source>
        <dbReference type="EMBL" id="JAS61087.1"/>
    </source>
</evidence>
<evidence type="ECO:0008006" key="2">
    <source>
        <dbReference type="Google" id="ProtNLM"/>
    </source>
</evidence>
<organism evidence="1">
    <name type="scientific">Cuerna arida</name>
    <dbReference type="NCBI Taxonomy" id="1464854"/>
    <lineage>
        <taxon>Eukaryota</taxon>
        <taxon>Metazoa</taxon>
        <taxon>Ecdysozoa</taxon>
        <taxon>Arthropoda</taxon>
        <taxon>Hexapoda</taxon>
        <taxon>Insecta</taxon>
        <taxon>Pterygota</taxon>
        <taxon>Neoptera</taxon>
        <taxon>Paraneoptera</taxon>
        <taxon>Hemiptera</taxon>
        <taxon>Auchenorrhyncha</taxon>
        <taxon>Membracoidea</taxon>
        <taxon>Cicadellidae</taxon>
        <taxon>Cicadellinae</taxon>
        <taxon>Proconiini</taxon>
        <taxon>Cuerna</taxon>
    </lineage>
</organism>
<dbReference type="PANTHER" id="PTHR33776:SF4">
    <property type="entry name" value="ENDONUCLEASE_EXONUCLEASE_PHOSPHATASE DOMAIN-CONTAINING PROTEIN"/>
    <property type="match status" value="1"/>
</dbReference>
<dbReference type="InterPro" id="IPR036691">
    <property type="entry name" value="Endo/exonu/phosph_ase_sf"/>
</dbReference>
<dbReference type="Gene3D" id="3.60.10.10">
    <property type="entry name" value="Endonuclease/exonuclease/phosphatase"/>
    <property type="match status" value="1"/>
</dbReference>
<dbReference type="SUPFAM" id="SSF56219">
    <property type="entry name" value="DNase I-like"/>
    <property type="match status" value="1"/>
</dbReference>
<name>A0A1B6GF75_9HEMI</name>
<proteinExistence type="predicted"/>
<gene>
    <name evidence="1" type="ORF">g.50593</name>
</gene>